<dbReference type="KEGG" id="aace:A0U92_03380"/>
<gene>
    <name evidence="1" type="ORF">A0U92_03380</name>
</gene>
<dbReference type="STRING" id="435.A0U92_03380"/>
<keyword evidence="2" id="KW-1185">Reference proteome</keyword>
<dbReference type="RefSeq" id="WP_077811997.1">
    <property type="nucleotide sequence ID" value="NZ_CP014692.1"/>
</dbReference>
<dbReference type="AlphaFoldDB" id="A0A1U9KDV1"/>
<organism evidence="1 2">
    <name type="scientific">Acetobacter aceti</name>
    <dbReference type="NCBI Taxonomy" id="435"/>
    <lineage>
        <taxon>Bacteria</taxon>
        <taxon>Pseudomonadati</taxon>
        <taxon>Pseudomonadota</taxon>
        <taxon>Alphaproteobacteria</taxon>
        <taxon>Acetobacterales</taxon>
        <taxon>Acetobacteraceae</taxon>
        <taxon>Acetobacter</taxon>
        <taxon>Acetobacter subgen. Acetobacter</taxon>
    </lineage>
</organism>
<dbReference type="Proteomes" id="UP000188937">
    <property type="component" value="Chromosome"/>
</dbReference>
<accession>A0A1U9KDV1</accession>
<evidence type="ECO:0000313" key="2">
    <source>
        <dbReference type="Proteomes" id="UP000188937"/>
    </source>
</evidence>
<evidence type="ECO:0000313" key="1">
    <source>
        <dbReference type="EMBL" id="AQS83962.1"/>
    </source>
</evidence>
<proteinExistence type="predicted"/>
<dbReference type="EMBL" id="CP014692">
    <property type="protein sequence ID" value="AQS83962.1"/>
    <property type="molecule type" value="Genomic_DNA"/>
</dbReference>
<name>A0A1U9KDV1_ACEAC</name>
<protein>
    <submittedName>
        <fullName evidence="1">Uncharacterized protein</fullName>
    </submittedName>
</protein>
<reference evidence="1 2" key="1">
    <citation type="submission" date="2016-03" db="EMBL/GenBank/DDBJ databases">
        <title>Acetic acid bacteria sequencing.</title>
        <authorList>
            <person name="Brandt J."/>
            <person name="Jakob F."/>
            <person name="Vogel R.F."/>
        </authorList>
    </citation>
    <scope>NUCLEOTIDE SEQUENCE [LARGE SCALE GENOMIC DNA]</scope>
    <source>
        <strain evidence="1 2">TMW2.1153</strain>
    </source>
</reference>
<sequence length="189" mass="22296">MEKNYNLFMDGVRFQVHEVISPDKEIDRNYEALCESFKKSLLSDKITKDIRERYVNAIKDFPKYKHCLEAENTIHDKARRFMSLVFSAPIQDVLNPMLDSFEAENLSQKTQAMFTVAFFEVVLRDIEVIQGDGETYSSFYNHDLDCGCASFLRLYYPDFFSIGDYFARYVLWQHISPLMVFRQIDKESL</sequence>
<dbReference type="OrthoDB" id="7271626at2"/>